<feature type="non-terminal residue" evidence="1">
    <location>
        <position position="232"/>
    </location>
</feature>
<organism evidence="1 2">
    <name type="scientific">Dentiscutata heterogama</name>
    <dbReference type="NCBI Taxonomy" id="1316150"/>
    <lineage>
        <taxon>Eukaryota</taxon>
        <taxon>Fungi</taxon>
        <taxon>Fungi incertae sedis</taxon>
        <taxon>Mucoromycota</taxon>
        <taxon>Glomeromycotina</taxon>
        <taxon>Glomeromycetes</taxon>
        <taxon>Diversisporales</taxon>
        <taxon>Gigasporaceae</taxon>
        <taxon>Dentiscutata</taxon>
    </lineage>
</organism>
<protein>
    <submittedName>
        <fullName evidence="1">1341_t:CDS:1</fullName>
    </submittedName>
</protein>
<accession>A0ACA9PIN0</accession>
<keyword evidence="2" id="KW-1185">Reference proteome</keyword>
<evidence type="ECO:0000313" key="1">
    <source>
        <dbReference type="EMBL" id="CAG8710811.1"/>
    </source>
</evidence>
<sequence length="232" mass="26795">FDIAFDSILNLLNVGILKTNKEKPLTSEQINNNINKLRGKLSKPLDEMVPASMPFVIQEECWKESDDKLIEVTKKILETFKNIWCNPAFRPEFFKSLNEGTYVNNIIVLLINAVLYNNPSGELAFITTLASANRRGDGRMGRKPDIMFITKENEDDDYVKLWHEVNDGMFWVHKSHRLTKKQCGIIGIQVTGCTLRLNTLIRDEVEVHRYYKLRESKIPIQYSNDSSILTEI</sequence>
<name>A0ACA9PIN0_9GLOM</name>
<reference evidence="1" key="1">
    <citation type="submission" date="2021-06" db="EMBL/GenBank/DDBJ databases">
        <authorList>
            <person name="Kallberg Y."/>
            <person name="Tangrot J."/>
            <person name="Rosling A."/>
        </authorList>
    </citation>
    <scope>NUCLEOTIDE SEQUENCE</scope>
    <source>
        <strain evidence="1">IL203A</strain>
    </source>
</reference>
<dbReference type="Proteomes" id="UP000789702">
    <property type="component" value="Unassembled WGS sequence"/>
</dbReference>
<gene>
    <name evidence="1" type="ORF">DHETER_LOCUS12250</name>
</gene>
<proteinExistence type="predicted"/>
<evidence type="ECO:0000313" key="2">
    <source>
        <dbReference type="Proteomes" id="UP000789702"/>
    </source>
</evidence>
<dbReference type="EMBL" id="CAJVPU010029466">
    <property type="protein sequence ID" value="CAG8710811.1"/>
    <property type="molecule type" value="Genomic_DNA"/>
</dbReference>
<feature type="non-terminal residue" evidence="1">
    <location>
        <position position="1"/>
    </location>
</feature>
<comment type="caution">
    <text evidence="1">The sequence shown here is derived from an EMBL/GenBank/DDBJ whole genome shotgun (WGS) entry which is preliminary data.</text>
</comment>